<evidence type="ECO:0000313" key="1">
    <source>
        <dbReference type="EMBL" id="AKB67395.1"/>
    </source>
</evidence>
<dbReference type="Proteomes" id="UP000033063">
    <property type="component" value="Chromosome"/>
</dbReference>
<dbReference type="GeneID" id="24877023"/>
<accession>A0A0E3RL98</accession>
<sequence>MDYDDDLTAEEWKEFLSHRKKTMEQINQNVRKSFESRQINSFSYKSCSMNEEEKIPKKVTFKSFNA</sequence>
<organism evidence="1 2">
    <name type="scientific">Methanosarcina mazei LYC</name>
    <dbReference type="NCBI Taxonomy" id="1434114"/>
    <lineage>
        <taxon>Archaea</taxon>
        <taxon>Methanobacteriati</taxon>
        <taxon>Methanobacteriota</taxon>
        <taxon>Stenosarchaea group</taxon>
        <taxon>Methanomicrobia</taxon>
        <taxon>Methanosarcinales</taxon>
        <taxon>Methanosarcinaceae</taxon>
        <taxon>Methanosarcina</taxon>
    </lineage>
</organism>
<reference evidence="1 2" key="1">
    <citation type="submission" date="2014-07" db="EMBL/GenBank/DDBJ databases">
        <title>Methanogenic archaea and the global carbon cycle.</title>
        <authorList>
            <person name="Henriksen J.R."/>
            <person name="Luke J."/>
            <person name="Reinhart S."/>
            <person name="Benedict M.N."/>
            <person name="Youngblut N.D."/>
            <person name="Metcalf M.E."/>
            <person name="Whitaker R.J."/>
            <person name="Metcalf W.W."/>
        </authorList>
    </citation>
    <scope>NUCLEOTIDE SEQUENCE [LARGE SCALE GENOMIC DNA]</scope>
    <source>
        <strain evidence="1 2">LYC</strain>
    </source>
</reference>
<evidence type="ECO:0000313" key="2">
    <source>
        <dbReference type="Proteomes" id="UP000033063"/>
    </source>
</evidence>
<dbReference type="PATRIC" id="fig|1434114.4.peg.1049"/>
<dbReference type="HOGENOM" id="CLU_2820913_0_0_2"/>
<protein>
    <submittedName>
        <fullName evidence="1">Uncharacterized protein</fullName>
    </submittedName>
</protein>
<dbReference type="AlphaFoldDB" id="A0A0E3RL98"/>
<dbReference type="EMBL" id="CP009513">
    <property type="protein sequence ID" value="AKB67395.1"/>
    <property type="molecule type" value="Genomic_DNA"/>
</dbReference>
<name>A0A0E3RL98_METMZ</name>
<gene>
    <name evidence="1" type="ORF">MSMAL_0852</name>
</gene>
<dbReference type="RefSeq" id="WP_048039938.1">
    <property type="nucleotide sequence ID" value="NZ_CP009513.1"/>
</dbReference>
<proteinExistence type="predicted"/>